<keyword evidence="1" id="KW-0378">Hydrolase</keyword>
<dbReference type="NCBIfam" id="NF045579">
    <property type="entry name" value="rhamnoside_JR"/>
    <property type="match status" value="1"/>
</dbReference>
<evidence type="ECO:0000313" key="2">
    <source>
        <dbReference type="Proteomes" id="UP001220962"/>
    </source>
</evidence>
<dbReference type="PANTHER" id="PTHR36848:SF2">
    <property type="entry name" value="SECRETED PROTEIN"/>
    <property type="match status" value="1"/>
</dbReference>
<name>A0AAX3MXW3_9BACL</name>
<sequence>MIKNLESQKGLQTIQGLRSQFLQPDGIFTPMPFWFWNGRLEREELLRQLRDFRDKGVEGFVLHPRIGIPDTLGYLSDEFMTLVEAVVDEAASMNMRVILYDEGMYPSGSANGEIVRRNPEFASRGLIMIEQPMKNTPEWSIPLEEGDRIVSVQAIRRTGDDLEGIEASKTQIIEMAEDFGSTVSYTPPDAGEWSYVAFIDRLSLGTIRGIHYGQDDGEPGAPRAADLLNPEAVQMFIELTHERYYGRIGRHFGSSIIAMFTDEPDLLGRKHRKGMLPWTAGFLEEFIRSGNREEELILLWLESGDYTADIRRRYRKAVRHRMEQSFYKPLHDWCEAHGIALTGHPTASDDMGLLRYFHIPGQDIVWRWLAPEGDLGITGKHSTMGKCSADSARHRNKLRNLNECFGVCGKGNSWALTADDMKWYLDWLFVRGVNLICPHAFYYSIEGERLHERAPDVGPNNIWWPEYSRFSQYIKRMSWVMTESINQPELCVLCRADHLSWELARPLYEGQIEFNYLEEELLQEEAVLKDGMMSIANQRYCIVLLEDVEQFEPNTREKLKEFVRHGGIVMEHNRGAAPPVSDAEPGWEVLHTLESVAERVGQVLSHRAEFKPVSPGLRISHVIKDHIHLYVLVNEGETAIEGAIFINGEGNPELWDAWSGTITPVQAEARDGGMDIALTIDRRQCLVLALDPDAASSIIDPVSTKQETVAQDLSKGWQVDGAEGAISLTSWTEWEGREHFSGTVTYTRELEWKPSASYTDVILDLGEVHEMAKVFLNGQLIDTKLWSPYRCSLSDYLLTGKNVLQVEVTNTLANRYDQLLLPSGILGPVTLTTYIEV</sequence>
<reference evidence="1" key="1">
    <citation type="submission" date="2023-02" db="EMBL/GenBank/DDBJ databases">
        <title>Pathogen: clinical or host-associated sample.</title>
        <authorList>
            <person name="Hergert J."/>
            <person name="Casey R."/>
            <person name="Wagner J."/>
            <person name="Young E.L."/>
            <person name="Oakeson K.F."/>
        </authorList>
    </citation>
    <scope>NUCLEOTIDE SEQUENCE</scope>
    <source>
        <strain evidence="1">2022CK-00830</strain>
    </source>
</reference>
<dbReference type="SUPFAM" id="SSF49785">
    <property type="entry name" value="Galactose-binding domain-like"/>
    <property type="match status" value="1"/>
</dbReference>
<dbReference type="Pfam" id="PF17132">
    <property type="entry name" value="Glyco_hydro_106"/>
    <property type="match status" value="1"/>
</dbReference>
<dbReference type="EMBL" id="CP118101">
    <property type="protein sequence ID" value="WDH81649.1"/>
    <property type="molecule type" value="Genomic_DNA"/>
</dbReference>
<proteinExistence type="predicted"/>
<dbReference type="RefSeq" id="WP_274358975.1">
    <property type="nucleotide sequence ID" value="NZ_CP118101.1"/>
</dbReference>
<accession>A0AAX3MXW3</accession>
<dbReference type="AlphaFoldDB" id="A0AAX3MXW3"/>
<dbReference type="InterPro" id="IPR053161">
    <property type="entry name" value="Ulvan_degrading_GH"/>
</dbReference>
<dbReference type="Proteomes" id="UP001220962">
    <property type="component" value="Chromosome"/>
</dbReference>
<dbReference type="Gene3D" id="2.60.120.260">
    <property type="entry name" value="Galactose-binding domain-like"/>
    <property type="match status" value="1"/>
</dbReference>
<protein>
    <submittedName>
        <fullName evidence="1">Glycosyl hydrolase</fullName>
    </submittedName>
</protein>
<evidence type="ECO:0000313" key="1">
    <source>
        <dbReference type="EMBL" id="WDH81649.1"/>
    </source>
</evidence>
<dbReference type="GO" id="GO:0016787">
    <property type="term" value="F:hydrolase activity"/>
    <property type="evidence" value="ECO:0007669"/>
    <property type="project" value="UniProtKB-KW"/>
</dbReference>
<gene>
    <name evidence="1" type="ORF">PUW23_19325</name>
</gene>
<organism evidence="1 2">
    <name type="scientific">Paenibacillus urinalis</name>
    <dbReference type="NCBI Taxonomy" id="521520"/>
    <lineage>
        <taxon>Bacteria</taxon>
        <taxon>Bacillati</taxon>
        <taxon>Bacillota</taxon>
        <taxon>Bacilli</taxon>
        <taxon>Bacillales</taxon>
        <taxon>Paenibacillaceae</taxon>
        <taxon>Paenibacillus</taxon>
    </lineage>
</organism>
<dbReference type="PANTHER" id="PTHR36848">
    <property type="entry name" value="DNA-BINDING PROTEIN (PUTATIVE SECRETED PROTEIN)-RELATED"/>
    <property type="match status" value="1"/>
</dbReference>
<dbReference type="InterPro" id="IPR008979">
    <property type="entry name" value="Galactose-bd-like_sf"/>
</dbReference>